<keyword evidence="2" id="KW-0472">Membrane</keyword>
<name>A0A2S2R806_9HEMI</name>
<protein>
    <submittedName>
        <fullName evidence="3">Uncharacterized protein</fullName>
    </submittedName>
</protein>
<evidence type="ECO:0000256" key="2">
    <source>
        <dbReference type="SAM" id="Phobius"/>
    </source>
</evidence>
<keyword evidence="2" id="KW-0812">Transmembrane</keyword>
<dbReference type="EMBL" id="GGMS01016905">
    <property type="protein sequence ID" value="MBY86108.1"/>
    <property type="molecule type" value="Transcribed_RNA"/>
</dbReference>
<feature type="coiled-coil region" evidence="1">
    <location>
        <begin position="52"/>
        <end position="79"/>
    </location>
</feature>
<dbReference type="AlphaFoldDB" id="A0A2S2R806"/>
<gene>
    <name evidence="3" type="ORF">g.138543</name>
</gene>
<keyword evidence="1" id="KW-0175">Coiled coil</keyword>
<evidence type="ECO:0000256" key="1">
    <source>
        <dbReference type="SAM" id="Coils"/>
    </source>
</evidence>
<organism evidence="3">
    <name type="scientific">Sipha flava</name>
    <name type="common">yellow sugarcane aphid</name>
    <dbReference type="NCBI Taxonomy" id="143950"/>
    <lineage>
        <taxon>Eukaryota</taxon>
        <taxon>Metazoa</taxon>
        <taxon>Ecdysozoa</taxon>
        <taxon>Arthropoda</taxon>
        <taxon>Hexapoda</taxon>
        <taxon>Insecta</taxon>
        <taxon>Pterygota</taxon>
        <taxon>Neoptera</taxon>
        <taxon>Paraneoptera</taxon>
        <taxon>Hemiptera</taxon>
        <taxon>Sternorrhyncha</taxon>
        <taxon>Aphidomorpha</taxon>
        <taxon>Aphidoidea</taxon>
        <taxon>Aphididae</taxon>
        <taxon>Sipha</taxon>
    </lineage>
</organism>
<sequence length="151" mass="17879">MLIATQEITNKKYINFIPITNMSMLITKFPKKLNFAKLKNINNTIGIKLNHLGELSHSVDNLEELISKEEERQRNEQHKEIHSNLIYVTLILGILSIVLIIIVYVTIKNKIQCYKNKQNIEDPKIYKLSKRDLEDYELRNIEERDELEVRE</sequence>
<keyword evidence="2" id="KW-1133">Transmembrane helix</keyword>
<accession>A0A2S2R806</accession>
<evidence type="ECO:0000313" key="3">
    <source>
        <dbReference type="EMBL" id="MBY86108.1"/>
    </source>
</evidence>
<proteinExistence type="predicted"/>
<feature type="transmembrane region" description="Helical" evidence="2">
    <location>
        <begin position="85"/>
        <end position="107"/>
    </location>
</feature>
<reference evidence="3" key="1">
    <citation type="submission" date="2018-04" db="EMBL/GenBank/DDBJ databases">
        <title>Transcriptome assembly of Sipha flava.</title>
        <authorList>
            <person name="Scully E.D."/>
            <person name="Geib S.M."/>
            <person name="Palmer N.A."/>
            <person name="Koch K."/>
            <person name="Bradshaw J."/>
            <person name="Heng-Moss T."/>
            <person name="Sarath G."/>
        </authorList>
    </citation>
    <scope>NUCLEOTIDE SEQUENCE</scope>
</reference>